<comment type="caution">
    <text evidence="2">The sequence shown here is derived from an EMBL/GenBank/DDBJ whole genome shotgun (WGS) entry which is preliminary data.</text>
</comment>
<keyword evidence="1" id="KW-0812">Transmembrane</keyword>
<dbReference type="Proteomes" id="UP001307168">
    <property type="component" value="Unassembled WGS sequence"/>
</dbReference>
<dbReference type="RefSeq" id="WP_367407450.1">
    <property type="nucleotide sequence ID" value="NZ_JARNBG010000040.1"/>
</dbReference>
<accession>A0AAW9NJ25</accession>
<reference evidence="2 3" key="1">
    <citation type="submission" date="2023-03" db="EMBL/GenBank/DDBJ databases">
        <title>Bacillus Genome Sequencing.</title>
        <authorList>
            <person name="Dunlap C."/>
        </authorList>
    </citation>
    <scope>NUCLEOTIDE SEQUENCE [LARGE SCALE GENOMIC DNA]</scope>
    <source>
        <strain evidence="2 3">B-41290</strain>
    </source>
</reference>
<evidence type="ECO:0000313" key="2">
    <source>
        <dbReference type="EMBL" id="MEC0275115.1"/>
    </source>
</evidence>
<evidence type="ECO:0000256" key="1">
    <source>
        <dbReference type="SAM" id="Phobius"/>
    </source>
</evidence>
<name>A0AAW9NJ25_9BACI</name>
<keyword evidence="3" id="KW-1185">Reference proteome</keyword>
<feature type="transmembrane region" description="Helical" evidence="1">
    <location>
        <begin position="12"/>
        <end position="32"/>
    </location>
</feature>
<keyword evidence="1" id="KW-1133">Transmembrane helix</keyword>
<gene>
    <name evidence="2" type="ORF">P4706_18855</name>
</gene>
<keyword evidence="1" id="KW-0472">Membrane</keyword>
<dbReference type="AlphaFoldDB" id="A0AAW9NJ25"/>
<dbReference type="EMBL" id="JARNBH010000017">
    <property type="protein sequence ID" value="MEC0275115.1"/>
    <property type="molecule type" value="Genomic_DNA"/>
</dbReference>
<proteinExistence type="predicted"/>
<organism evidence="2 3">
    <name type="scientific">Peribacillus castrilensis</name>
    <dbReference type="NCBI Taxonomy" id="2897690"/>
    <lineage>
        <taxon>Bacteria</taxon>
        <taxon>Bacillati</taxon>
        <taxon>Bacillota</taxon>
        <taxon>Bacilli</taxon>
        <taxon>Bacillales</taxon>
        <taxon>Bacillaceae</taxon>
        <taxon>Peribacillus</taxon>
    </lineage>
</organism>
<sequence length="57" mass="5871">MFLVDGGVPPPIQIAVICLSAVKVAVPLPIAVPKNLVTDQKCLRSRSIQASDGTDAG</sequence>
<evidence type="ECO:0000313" key="3">
    <source>
        <dbReference type="Proteomes" id="UP001307168"/>
    </source>
</evidence>
<protein>
    <submittedName>
        <fullName evidence="2">Uncharacterized protein</fullName>
    </submittedName>
</protein>